<organism evidence="14">
    <name type="scientific">Ditylum brightwellii</name>
    <dbReference type="NCBI Taxonomy" id="49249"/>
    <lineage>
        <taxon>Eukaryota</taxon>
        <taxon>Sar</taxon>
        <taxon>Stramenopiles</taxon>
        <taxon>Ochrophyta</taxon>
        <taxon>Bacillariophyta</taxon>
        <taxon>Mediophyceae</taxon>
        <taxon>Lithodesmiophycidae</taxon>
        <taxon>Lithodesmiales</taxon>
        <taxon>Lithodesmiaceae</taxon>
        <taxon>Ditylum</taxon>
    </lineage>
</organism>
<dbReference type="Pfam" id="PF00664">
    <property type="entry name" value="ABC_membrane"/>
    <property type="match status" value="2"/>
</dbReference>
<dbReference type="PANTHER" id="PTHR24223:SF456">
    <property type="entry name" value="MULTIDRUG RESISTANCE-ASSOCIATED PROTEIN LETHAL(2)03659"/>
    <property type="match status" value="1"/>
</dbReference>
<dbReference type="SUPFAM" id="SSF52540">
    <property type="entry name" value="P-loop containing nucleoside triphosphate hydrolases"/>
    <property type="match status" value="2"/>
</dbReference>
<comment type="subcellular location">
    <subcellularLocation>
        <location evidence="1">Membrane</location>
        <topology evidence="1">Multi-pass membrane protein</topology>
    </subcellularLocation>
</comment>
<feature type="transmembrane region" description="Helical" evidence="11">
    <location>
        <begin position="309"/>
        <end position="333"/>
    </location>
</feature>
<feature type="transmembrane region" description="Helical" evidence="11">
    <location>
        <begin position="401"/>
        <end position="420"/>
    </location>
</feature>
<feature type="domain" description="ABC transporter" evidence="12">
    <location>
        <begin position="1153"/>
        <end position="1388"/>
    </location>
</feature>
<feature type="compositionally biased region" description="Basic and acidic residues" evidence="10">
    <location>
        <begin position="16"/>
        <end position="26"/>
    </location>
</feature>
<feature type="transmembrane region" description="Helical" evidence="11">
    <location>
        <begin position="871"/>
        <end position="896"/>
    </location>
</feature>
<evidence type="ECO:0000256" key="3">
    <source>
        <dbReference type="ARBA" id="ARBA00022448"/>
    </source>
</evidence>
<evidence type="ECO:0000256" key="8">
    <source>
        <dbReference type="ARBA" id="ARBA00022989"/>
    </source>
</evidence>
<keyword evidence="3" id="KW-0813">Transport</keyword>
<keyword evidence="5" id="KW-0677">Repeat</keyword>
<comment type="similarity">
    <text evidence="2">Belongs to the ABC transporter superfamily. ABCC family. Conjugate transporter (TC 3.A.1.208) subfamily.</text>
</comment>
<evidence type="ECO:0000313" key="14">
    <source>
        <dbReference type="EMBL" id="CAD9353844.1"/>
    </source>
</evidence>
<feature type="transmembrane region" description="Helical" evidence="11">
    <location>
        <begin position="950"/>
        <end position="983"/>
    </location>
</feature>
<evidence type="ECO:0000256" key="5">
    <source>
        <dbReference type="ARBA" id="ARBA00022737"/>
    </source>
</evidence>
<evidence type="ECO:0000256" key="7">
    <source>
        <dbReference type="ARBA" id="ARBA00022840"/>
    </source>
</evidence>
<feature type="transmembrane region" description="Helical" evidence="11">
    <location>
        <begin position="829"/>
        <end position="850"/>
    </location>
</feature>
<sequence>MCANGEGMLRNGSETSYRDEPAFRDEPDMESDENDVFVEELIKGETTTAAEEEEISTNTTPDRSPNPFQNASFFSRLVFNWPYPLMKLGMKRTITDSDLSELMVEDSSPHNLSAFSRIWNDELARVERINSKKKRKKKIRPNLHRAIVVDYLKKLWFIQPMFAAGGAAMVGQVLMLGKLIEYFDTGTANKNGYVLASYMALCGLVILLEHHHAFFFNWREGMRIRLAATAAIFDKSLRLGSIGSNSNGGKDKNTSKESKFAASSKKSASSGTVINLATNDVERFILAALFLPYLFWSPVYAIAVLVVGVYLIGVSFVAGYIVLFLFVPLQFYLSKRFAELRSKVAAITDERVTLVSQAVAGVRVMKMSGWELQFDERIANVRRKEMLQIQRASRLKALNEAVFFLTNIVVAMITFLVHIYRGGSLTPQNVFTTLSLTNIAQLQLTKHFSLAVMGISECHVSISRIQRFLELPESLKLSHVTKEQSTSAKESTDKSTPPLLAIENLTCHWNGNEHRDTDLCDKTGNLQEEDPKSNLILALDDINLTTRPGELTFIIGAVGSGKSALIQAIAGELPPSRGCIYRQPNTTMAYASQDSWIMDGTVRENILMGRPFEQSWYISVVQATGLSVDFVQFRDGDATIVGDRGVQCSGGQRARIGLARALYRDADILLLDDPLSAVDSKVGRLIFYSAIQELALKRSRCVILASHQHQFIGQSKCLLMARGKVACVGTYDECVAASGGVLTTVAHNAENEKNSTSTEQQISESADGGKMTPNTVAVKQNESDTDELNTSDDKGKSQIGSGEDDGQNEMNVTGNVQLSTFADYAHAMGGVWIGISLLLLFVGTQTLLVLTLGAFGKWSERPAEEQTSPSIIGLVAGLVCAVFFFATTRALASFFFTLKASQTLHDQMTSAVLRAKIEFFDTNPLGRILNRFSADVGTNDDMLPTTLFDFLVTASIVAGAVITTFSVLPFTLLALPPLLLYFVRVRKIFVTTSRELKRLDGIARSPMFALLSEALSGIATLRANDAVDYFREKFESAQDAHTRVFFGFLSCSRWLGFRMDTIMFILTVAASFSAVLIHERGWFNIDPALLGLSLTMLLQVASLFQWSVRQSAEVVNQMVAVERVLAFSKLTPEADLDKIEDKKLTAWPQSGSITFDDLQVRYRSSLPPSLTNVTFSIESGQRIGVVGRTGSGKSTLVQALFRILEAEQGSISIDGVDISIVGLHKVRNSISVIPQTPVLFSGCTVRENLDPFYIYNDERIHEALSDVQMLDEIDDLQHGLDSTIAEGGSNFSVGQRQLICLARAILRKNKILVLDEATANVDTRTDELLQQAVAKSFRGSTIIAVAHRLDTVISYDKILVLGNGSVLEYGSPRELLLREDGHFSSMVKDTGEQMSANLRNQAFQR</sequence>
<dbReference type="GO" id="GO:0005524">
    <property type="term" value="F:ATP binding"/>
    <property type="evidence" value="ECO:0007669"/>
    <property type="project" value="UniProtKB-KW"/>
</dbReference>
<evidence type="ECO:0000259" key="12">
    <source>
        <dbReference type="PROSITE" id="PS50893"/>
    </source>
</evidence>
<name>A0A7S2A016_9STRA</name>
<dbReference type="EMBL" id="HBGN01036150">
    <property type="protein sequence ID" value="CAD9353844.1"/>
    <property type="molecule type" value="Transcribed_RNA"/>
</dbReference>
<protein>
    <submittedName>
        <fullName evidence="14">Uncharacterized protein</fullName>
    </submittedName>
</protein>
<evidence type="ECO:0000259" key="13">
    <source>
        <dbReference type="PROSITE" id="PS50929"/>
    </source>
</evidence>
<dbReference type="InterPro" id="IPR036640">
    <property type="entry name" value="ABC1_TM_sf"/>
</dbReference>
<dbReference type="InterPro" id="IPR050173">
    <property type="entry name" value="ABC_transporter_C-like"/>
</dbReference>
<dbReference type="PROSITE" id="PS50929">
    <property type="entry name" value="ABC_TM1F"/>
    <property type="match status" value="2"/>
</dbReference>
<feature type="transmembrane region" description="Helical" evidence="11">
    <location>
        <begin position="1055"/>
        <end position="1077"/>
    </location>
</feature>
<evidence type="ECO:0000256" key="11">
    <source>
        <dbReference type="SAM" id="Phobius"/>
    </source>
</evidence>
<evidence type="ECO:0000256" key="9">
    <source>
        <dbReference type="ARBA" id="ARBA00023136"/>
    </source>
</evidence>
<dbReference type="InterPro" id="IPR017871">
    <property type="entry name" value="ABC_transporter-like_CS"/>
</dbReference>
<dbReference type="GO" id="GO:0016887">
    <property type="term" value="F:ATP hydrolysis activity"/>
    <property type="evidence" value="ECO:0007669"/>
    <property type="project" value="InterPro"/>
</dbReference>
<dbReference type="CDD" id="cd18579">
    <property type="entry name" value="ABC_6TM_ABCC_D1"/>
    <property type="match status" value="1"/>
</dbReference>
<dbReference type="Pfam" id="PF00005">
    <property type="entry name" value="ABC_tran"/>
    <property type="match status" value="2"/>
</dbReference>
<dbReference type="SUPFAM" id="SSF90123">
    <property type="entry name" value="ABC transporter transmembrane region"/>
    <property type="match status" value="2"/>
</dbReference>
<evidence type="ECO:0000256" key="1">
    <source>
        <dbReference type="ARBA" id="ARBA00004141"/>
    </source>
</evidence>
<feature type="transmembrane region" description="Helical" evidence="11">
    <location>
        <begin position="195"/>
        <end position="216"/>
    </location>
</feature>
<feature type="domain" description="ABC transmembrane type-1" evidence="13">
    <location>
        <begin position="832"/>
        <end position="1116"/>
    </location>
</feature>
<reference evidence="14" key="1">
    <citation type="submission" date="2021-01" db="EMBL/GenBank/DDBJ databases">
        <authorList>
            <person name="Corre E."/>
            <person name="Pelletier E."/>
            <person name="Niang G."/>
            <person name="Scheremetjew M."/>
            <person name="Finn R."/>
            <person name="Kale V."/>
            <person name="Holt S."/>
            <person name="Cochrane G."/>
            <person name="Meng A."/>
            <person name="Brown T."/>
            <person name="Cohen L."/>
        </authorList>
    </citation>
    <scope>NUCLEOTIDE SEQUENCE</scope>
    <source>
        <strain evidence="14">Pop2</strain>
    </source>
</reference>
<gene>
    <name evidence="14" type="ORF">DBRI1063_LOCUS23180</name>
</gene>
<keyword evidence="7" id="KW-0067">ATP-binding</keyword>
<dbReference type="PANTHER" id="PTHR24223">
    <property type="entry name" value="ATP-BINDING CASSETTE SUB-FAMILY C"/>
    <property type="match status" value="1"/>
</dbReference>
<dbReference type="GO" id="GO:0140359">
    <property type="term" value="F:ABC-type transporter activity"/>
    <property type="evidence" value="ECO:0007669"/>
    <property type="project" value="InterPro"/>
</dbReference>
<feature type="transmembrane region" description="Helical" evidence="11">
    <location>
        <begin position="284"/>
        <end position="303"/>
    </location>
</feature>
<accession>A0A7S2A016</accession>
<evidence type="ECO:0000256" key="2">
    <source>
        <dbReference type="ARBA" id="ARBA00009726"/>
    </source>
</evidence>
<feature type="domain" description="ABC transmembrane type-1" evidence="13">
    <location>
        <begin position="161"/>
        <end position="445"/>
    </location>
</feature>
<feature type="transmembrane region" description="Helical" evidence="11">
    <location>
        <begin position="155"/>
        <end position="175"/>
    </location>
</feature>
<proteinExistence type="inferred from homology"/>
<dbReference type="CDD" id="cd03244">
    <property type="entry name" value="ABCC_MRP_domain2"/>
    <property type="match status" value="1"/>
</dbReference>
<dbReference type="SMART" id="SM00382">
    <property type="entry name" value="AAA"/>
    <property type="match status" value="2"/>
</dbReference>
<keyword evidence="6" id="KW-0547">Nucleotide-binding</keyword>
<dbReference type="GO" id="GO:0016020">
    <property type="term" value="C:membrane"/>
    <property type="evidence" value="ECO:0007669"/>
    <property type="project" value="UniProtKB-SubCell"/>
</dbReference>
<feature type="region of interest" description="Disordered" evidence="10">
    <location>
        <begin position="748"/>
        <end position="811"/>
    </location>
</feature>
<feature type="domain" description="ABC transporter" evidence="12">
    <location>
        <begin position="521"/>
        <end position="747"/>
    </location>
</feature>
<feature type="region of interest" description="Disordered" evidence="10">
    <location>
        <begin position="1"/>
        <end position="67"/>
    </location>
</feature>
<dbReference type="FunFam" id="1.20.1560.10:FF:000013">
    <property type="entry name" value="ABC transporter C family member 2"/>
    <property type="match status" value="1"/>
</dbReference>
<dbReference type="Gene3D" id="1.20.1560.10">
    <property type="entry name" value="ABC transporter type 1, transmembrane domain"/>
    <property type="match status" value="2"/>
</dbReference>
<dbReference type="PROSITE" id="PS50893">
    <property type="entry name" value="ABC_TRANSPORTER_2"/>
    <property type="match status" value="2"/>
</dbReference>
<dbReference type="FunFam" id="3.40.50.300:FF:000973">
    <property type="entry name" value="Multidrug resistance-associated protein 4"/>
    <property type="match status" value="1"/>
</dbReference>
<evidence type="ECO:0000256" key="6">
    <source>
        <dbReference type="ARBA" id="ARBA00022741"/>
    </source>
</evidence>
<keyword evidence="8 11" id="KW-1133">Transmembrane helix</keyword>
<evidence type="ECO:0000256" key="4">
    <source>
        <dbReference type="ARBA" id="ARBA00022692"/>
    </source>
</evidence>
<dbReference type="InterPro" id="IPR011527">
    <property type="entry name" value="ABC1_TM_dom"/>
</dbReference>
<feature type="compositionally biased region" description="Polar residues" evidence="10">
    <location>
        <begin position="754"/>
        <end position="764"/>
    </location>
</feature>
<keyword evidence="9 11" id="KW-0472">Membrane</keyword>
<feature type="compositionally biased region" description="Acidic residues" evidence="10">
    <location>
        <begin position="27"/>
        <end position="38"/>
    </location>
</feature>
<keyword evidence="4 11" id="KW-0812">Transmembrane</keyword>
<dbReference type="FunFam" id="3.40.50.300:FF:000838">
    <property type="entry name" value="ABC multidrug transporter (Eurofung)"/>
    <property type="match status" value="1"/>
</dbReference>
<dbReference type="InterPro" id="IPR044746">
    <property type="entry name" value="ABCC_6TM_D1"/>
</dbReference>
<dbReference type="PROSITE" id="PS00211">
    <property type="entry name" value="ABC_TRANSPORTER_1"/>
    <property type="match status" value="2"/>
</dbReference>
<dbReference type="InterPro" id="IPR003593">
    <property type="entry name" value="AAA+_ATPase"/>
</dbReference>
<dbReference type="CDD" id="cd03250">
    <property type="entry name" value="ABCC_MRP_domain1"/>
    <property type="match status" value="1"/>
</dbReference>
<dbReference type="InterPro" id="IPR003439">
    <property type="entry name" value="ABC_transporter-like_ATP-bd"/>
</dbReference>
<evidence type="ECO:0000256" key="10">
    <source>
        <dbReference type="SAM" id="MobiDB-lite"/>
    </source>
</evidence>
<dbReference type="Gene3D" id="3.40.50.300">
    <property type="entry name" value="P-loop containing nucleotide triphosphate hydrolases"/>
    <property type="match status" value="2"/>
</dbReference>
<dbReference type="InterPro" id="IPR027417">
    <property type="entry name" value="P-loop_NTPase"/>
</dbReference>